<gene>
    <name evidence="2" type="ORF">GCM10009801_59560</name>
</gene>
<protein>
    <submittedName>
        <fullName evidence="2">NAD(P)H-dependent oxidoreductase</fullName>
    </submittedName>
</protein>
<dbReference type="Proteomes" id="UP001500016">
    <property type="component" value="Unassembled WGS sequence"/>
</dbReference>
<dbReference type="InterPro" id="IPR029039">
    <property type="entry name" value="Flavoprotein-like_sf"/>
</dbReference>
<dbReference type="Gene3D" id="3.40.50.360">
    <property type="match status" value="1"/>
</dbReference>
<keyword evidence="3" id="KW-1185">Reference proteome</keyword>
<dbReference type="InterPro" id="IPR050712">
    <property type="entry name" value="NAD(P)H-dep_reductase"/>
</dbReference>
<dbReference type="Pfam" id="PF03358">
    <property type="entry name" value="FMN_red"/>
    <property type="match status" value="1"/>
</dbReference>
<evidence type="ECO:0000313" key="2">
    <source>
        <dbReference type="EMBL" id="GAA2092807.1"/>
    </source>
</evidence>
<proteinExistence type="predicted"/>
<dbReference type="PANTHER" id="PTHR30543:SF21">
    <property type="entry name" value="NAD(P)H-DEPENDENT FMN REDUCTASE LOT6"/>
    <property type="match status" value="1"/>
</dbReference>
<sequence>MSCTQPLTGEDPLRVAVIVGSTRQGREGDGIADWFAELARGRRDLCVDLVDLADFHFPERYPEAPTPEVMKFTDRVDAAEAFVIVTPEYNHSFPASLKQAIDFAYDEWQAKPVGFVSYGSRSIGTHAVTHLRAVFTELHTVTVRDCVGLDLLGPRDPEDSARSAEAMLRQLAWWGLALREGRASRPYCT</sequence>
<organism evidence="2 3">
    <name type="scientific">Streptomyces albiaxialis</name>
    <dbReference type="NCBI Taxonomy" id="329523"/>
    <lineage>
        <taxon>Bacteria</taxon>
        <taxon>Bacillati</taxon>
        <taxon>Actinomycetota</taxon>
        <taxon>Actinomycetes</taxon>
        <taxon>Kitasatosporales</taxon>
        <taxon>Streptomycetaceae</taxon>
        <taxon>Streptomyces</taxon>
    </lineage>
</organism>
<name>A0ABP5I2W2_9ACTN</name>
<feature type="domain" description="NADPH-dependent FMN reductase-like" evidence="1">
    <location>
        <begin position="14"/>
        <end position="147"/>
    </location>
</feature>
<reference evidence="3" key="1">
    <citation type="journal article" date="2019" name="Int. J. Syst. Evol. Microbiol.">
        <title>The Global Catalogue of Microorganisms (GCM) 10K type strain sequencing project: providing services to taxonomists for standard genome sequencing and annotation.</title>
        <authorList>
            <consortium name="The Broad Institute Genomics Platform"/>
            <consortium name="The Broad Institute Genome Sequencing Center for Infectious Disease"/>
            <person name="Wu L."/>
            <person name="Ma J."/>
        </authorList>
    </citation>
    <scope>NUCLEOTIDE SEQUENCE [LARGE SCALE GENOMIC DNA]</scope>
    <source>
        <strain evidence="3">JCM 15478</strain>
    </source>
</reference>
<dbReference type="SUPFAM" id="SSF52218">
    <property type="entry name" value="Flavoproteins"/>
    <property type="match status" value="1"/>
</dbReference>
<evidence type="ECO:0000259" key="1">
    <source>
        <dbReference type="Pfam" id="PF03358"/>
    </source>
</evidence>
<evidence type="ECO:0000313" key="3">
    <source>
        <dbReference type="Proteomes" id="UP001500016"/>
    </source>
</evidence>
<dbReference type="EMBL" id="BAAAPE010000015">
    <property type="protein sequence ID" value="GAA2092807.1"/>
    <property type="molecule type" value="Genomic_DNA"/>
</dbReference>
<dbReference type="InterPro" id="IPR005025">
    <property type="entry name" value="FMN_Rdtase-like_dom"/>
</dbReference>
<dbReference type="RefSeq" id="WP_344532471.1">
    <property type="nucleotide sequence ID" value="NZ_BAAAPE010000015.1"/>
</dbReference>
<accession>A0ABP5I2W2</accession>
<dbReference type="PANTHER" id="PTHR30543">
    <property type="entry name" value="CHROMATE REDUCTASE"/>
    <property type="match status" value="1"/>
</dbReference>
<comment type="caution">
    <text evidence="2">The sequence shown here is derived from an EMBL/GenBank/DDBJ whole genome shotgun (WGS) entry which is preliminary data.</text>
</comment>